<organism evidence="1 2">
    <name type="scientific">Scleroderma citrinum Foug A</name>
    <dbReference type="NCBI Taxonomy" id="1036808"/>
    <lineage>
        <taxon>Eukaryota</taxon>
        <taxon>Fungi</taxon>
        <taxon>Dikarya</taxon>
        <taxon>Basidiomycota</taxon>
        <taxon>Agaricomycotina</taxon>
        <taxon>Agaricomycetes</taxon>
        <taxon>Agaricomycetidae</taxon>
        <taxon>Boletales</taxon>
        <taxon>Sclerodermatineae</taxon>
        <taxon>Sclerodermataceae</taxon>
        <taxon>Scleroderma</taxon>
    </lineage>
</organism>
<dbReference type="HOGENOM" id="CLU_1031178_0_0_1"/>
<reference evidence="2" key="2">
    <citation type="submission" date="2015-01" db="EMBL/GenBank/DDBJ databases">
        <title>Evolutionary Origins and Diversification of the Mycorrhizal Mutualists.</title>
        <authorList>
            <consortium name="DOE Joint Genome Institute"/>
            <consortium name="Mycorrhizal Genomics Consortium"/>
            <person name="Kohler A."/>
            <person name="Kuo A."/>
            <person name="Nagy L.G."/>
            <person name="Floudas D."/>
            <person name="Copeland A."/>
            <person name="Barry K.W."/>
            <person name="Cichocki N."/>
            <person name="Veneault-Fourrey C."/>
            <person name="LaButti K."/>
            <person name="Lindquist E.A."/>
            <person name="Lipzen A."/>
            <person name="Lundell T."/>
            <person name="Morin E."/>
            <person name="Murat C."/>
            <person name="Riley R."/>
            <person name="Ohm R."/>
            <person name="Sun H."/>
            <person name="Tunlid A."/>
            <person name="Henrissat B."/>
            <person name="Grigoriev I.V."/>
            <person name="Hibbett D.S."/>
            <person name="Martin F."/>
        </authorList>
    </citation>
    <scope>NUCLEOTIDE SEQUENCE [LARGE SCALE GENOMIC DNA]</scope>
    <source>
        <strain evidence="2">Foug A</strain>
    </source>
</reference>
<dbReference type="AlphaFoldDB" id="A0A0C3DBQ8"/>
<proteinExistence type="predicted"/>
<evidence type="ECO:0000313" key="1">
    <source>
        <dbReference type="EMBL" id="KIM58125.1"/>
    </source>
</evidence>
<sequence>MVLEMENRTLHWWSLLSTLLNNNTHAQVASGDGGDSTPELENNVANYWDQVDEIELEGLINGLTGELIPGDNKWRCHTANKTMVGAANWPLYVIDALAHLRLSISTDAINMAIRSLSTESENALRKLGQSSLASYAYNNFDVDLKSQVPTAEKSNDSLKHLTSGLLFPLVHGVTSDDLKCSKELWKMLQLNPHIEGQNIPQRCSIQDLINLHPDALNALSLSHCNQFNAWMYLHDLCSYGPDFFHQFKSMLQEPEPVEQIPLVKTPIYAA</sequence>
<dbReference type="STRING" id="1036808.A0A0C3DBQ8"/>
<evidence type="ECO:0000313" key="2">
    <source>
        <dbReference type="Proteomes" id="UP000053989"/>
    </source>
</evidence>
<reference evidence="1 2" key="1">
    <citation type="submission" date="2014-04" db="EMBL/GenBank/DDBJ databases">
        <authorList>
            <consortium name="DOE Joint Genome Institute"/>
            <person name="Kuo A."/>
            <person name="Kohler A."/>
            <person name="Nagy L.G."/>
            <person name="Floudas D."/>
            <person name="Copeland A."/>
            <person name="Barry K.W."/>
            <person name="Cichocki N."/>
            <person name="Veneault-Fourrey C."/>
            <person name="LaButti K."/>
            <person name="Lindquist E.A."/>
            <person name="Lipzen A."/>
            <person name="Lundell T."/>
            <person name="Morin E."/>
            <person name="Murat C."/>
            <person name="Sun H."/>
            <person name="Tunlid A."/>
            <person name="Henrissat B."/>
            <person name="Grigoriev I.V."/>
            <person name="Hibbett D.S."/>
            <person name="Martin F."/>
            <person name="Nordberg H.P."/>
            <person name="Cantor M.N."/>
            <person name="Hua S.X."/>
        </authorList>
    </citation>
    <scope>NUCLEOTIDE SEQUENCE [LARGE SCALE GENOMIC DNA]</scope>
    <source>
        <strain evidence="1 2">Foug A</strain>
    </source>
</reference>
<dbReference type="InParanoid" id="A0A0C3DBQ8"/>
<accession>A0A0C3DBQ8</accession>
<dbReference type="OrthoDB" id="4743193at2759"/>
<keyword evidence="2" id="KW-1185">Reference proteome</keyword>
<name>A0A0C3DBQ8_9AGAM</name>
<gene>
    <name evidence="1" type="ORF">SCLCIDRAFT_10301</name>
</gene>
<dbReference type="EMBL" id="KN822090">
    <property type="protein sequence ID" value="KIM58125.1"/>
    <property type="molecule type" value="Genomic_DNA"/>
</dbReference>
<protein>
    <submittedName>
        <fullName evidence="1">Uncharacterized protein</fullName>
    </submittedName>
</protein>
<dbReference type="Proteomes" id="UP000053989">
    <property type="component" value="Unassembled WGS sequence"/>
</dbReference>